<evidence type="ECO:0000256" key="2">
    <source>
        <dbReference type="ARBA" id="ARBA00022723"/>
    </source>
</evidence>
<keyword evidence="6 7" id="KW-0464">Manganese</keyword>
<evidence type="ECO:0000256" key="5">
    <source>
        <dbReference type="ARBA" id="ARBA00023049"/>
    </source>
</evidence>
<dbReference type="InterPro" id="IPR001131">
    <property type="entry name" value="Peptidase_M24B_aminopep-P_CS"/>
</dbReference>
<feature type="domain" description="Xaa-Pro dipeptidase N-terminal" evidence="9">
    <location>
        <begin position="6"/>
        <end position="154"/>
    </location>
</feature>
<dbReference type="EC" id="3.4.13.9" evidence="7"/>
<dbReference type="Gene3D" id="3.90.230.10">
    <property type="entry name" value="Creatinase/methionine aminopeptidase superfamily"/>
    <property type="match status" value="1"/>
</dbReference>
<dbReference type="PROSITE" id="PS00491">
    <property type="entry name" value="PROLINE_PEPTIDASE"/>
    <property type="match status" value="1"/>
</dbReference>
<evidence type="ECO:0000313" key="11">
    <source>
        <dbReference type="Proteomes" id="UP000184268"/>
    </source>
</evidence>
<dbReference type="Proteomes" id="UP000184268">
    <property type="component" value="Unassembled WGS sequence"/>
</dbReference>
<protein>
    <recommendedName>
        <fullName evidence="7">Xaa-Pro dipeptidase</fullName>
        <shortName evidence="7">X-Pro dipeptidase</shortName>
        <ecNumber evidence="7">3.4.13.9</ecNumber>
    </recommendedName>
    <alternativeName>
        <fullName evidence="7">Imidodipeptidase</fullName>
    </alternativeName>
    <alternativeName>
        <fullName evidence="7">Proline dipeptidase</fullName>
        <shortName evidence="7">Prolidase</shortName>
    </alternativeName>
</protein>
<dbReference type="GO" id="GO:0005829">
    <property type="term" value="C:cytosol"/>
    <property type="evidence" value="ECO:0007669"/>
    <property type="project" value="TreeGrafter"/>
</dbReference>
<dbReference type="Pfam" id="PF00557">
    <property type="entry name" value="Peptidase_M24"/>
    <property type="match status" value="1"/>
</dbReference>
<feature type="binding site" evidence="7">
    <location>
        <position position="335"/>
    </location>
    <ligand>
        <name>Mn(2+)</name>
        <dbReference type="ChEBI" id="CHEBI:29035"/>
        <label>1</label>
    </ligand>
</feature>
<dbReference type="InterPro" id="IPR029149">
    <property type="entry name" value="Creatin/AminoP/Spt16_N"/>
</dbReference>
<name>A0A1M5ZHT1_9GAMM</name>
<sequence>MESLAQHYPDHLRTLRQSADRLLTHHRIDTLVIDAGQPLGIFLDDMEYPFKANPHFKHWVPLTAHPHCFVIVRPGETPTLLYYRPVDFWHKVAPVPTESWVEHWNLVPYADLAELPKLVPTGERVAYIGAHPERAAQLGLSLVNPQSLIDGFHFHRSLKSRYEIEAMRQANGLAVKGHQAARDAFLRGGSEFAIQQAYLSAVGQGENEVPYGNIIALNEHSAILHYTKLERAAPAVSRSFLIDAGASVHGYASDITRTYAADPASRFAELIAAMDQHEQAIVAKLQPGVRYTDLHLEMHSRVAQLLTQFGLAEGSTEALVASGVTKAFFPHGLGHPIGLQVHDVAGFMQDEQGTHLAPPEGVTLRCTRVMEANMVMTIEPGLYVIDSLLADLSDQAKAMLRHDGIDWLRPYGGVRIEDDVVVGVDGVDNLTRNQGLS</sequence>
<dbReference type="OrthoDB" id="9806388at2"/>
<keyword evidence="2 7" id="KW-0479">Metal-binding</keyword>
<feature type="binding site" evidence="7">
    <location>
        <position position="254"/>
    </location>
    <ligand>
        <name>Mn(2+)</name>
        <dbReference type="ChEBI" id="CHEBI:29035"/>
        <label>2</label>
    </ligand>
</feature>
<dbReference type="EMBL" id="FQXG01000012">
    <property type="protein sequence ID" value="SHI23649.1"/>
    <property type="molecule type" value="Genomic_DNA"/>
</dbReference>
<dbReference type="Gene3D" id="3.40.350.10">
    <property type="entry name" value="Creatinase/prolidase N-terminal domain"/>
    <property type="match status" value="1"/>
</dbReference>
<organism evidence="10 11">
    <name type="scientific">Ferrimonas marina</name>
    <dbReference type="NCBI Taxonomy" id="299255"/>
    <lineage>
        <taxon>Bacteria</taxon>
        <taxon>Pseudomonadati</taxon>
        <taxon>Pseudomonadota</taxon>
        <taxon>Gammaproteobacteria</taxon>
        <taxon>Alteromonadales</taxon>
        <taxon>Ferrimonadaceae</taxon>
        <taxon>Ferrimonas</taxon>
    </lineage>
</organism>
<dbReference type="GO" id="GO:0102009">
    <property type="term" value="F:proline dipeptidase activity"/>
    <property type="evidence" value="ECO:0007669"/>
    <property type="project" value="UniProtKB-EC"/>
</dbReference>
<dbReference type="InterPro" id="IPR022846">
    <property type="entry name" value="X_Pro_dipept"/>
</dbReference>
<dbReference type="GO" id="GO:0004177">
    <property type="term" value="F:aminopeptidase activity"/>
    <property type="evidence" value="ECO:0007669"/>
    <property type="project" value="TreeGrafter"/>
</dbReference>
<dbReference type="SUPFAM" id="SSF55920">
    <property type="entry name" value="Creatinase/aminopeptidase"/>
    <property type="match status" value="1"/>
</dbReference>
<dbReference type="GO" id="GO:0016795">
    <property type="term" value="F:phosphoric triester hydrolase activity"/>
    <property type="evidence" value="ECO:0007669"/>
    <property type="project" value="InterPro"/>
</dbReference>
<evidence type="ECO:0000256" key="6">
    <source>
        <dbReference type="ARBA" id="ARBA00023211"/>
    </source>
</evidence>
<keyword evidence="5 7" id="KW-0482">Metalloprotease</keyword>
<keyword evidence="4 7" id="KW-0224">Dipeptidase</keyword>
<dbReference type="STRING" id="299255.SAMN02745129_0322"/>
<dbReference type="PANTHER" id="PTHR43226">
    <property type="entry name" value="XAA-PRO AMINOPEPTIDASE 3"/>
    <property type="match status" value="1"/>
</dbReference>
<dbReference type="GO" id="GO:0006508">
    <property type="term" value="P:proteolysis"/>
    <property type="evidence" value="ECO:0007669"/>
    <property type="project" value="UniProtKB-KW"/>
</dbReference>
<comment type="similarity">
    <text evidence="7">Belongs to the peptidase M24B family. Bacterial-type prolidase subfamily.</text>
</comment>
<keyword evidence="1 7" id="KW-0645">Protease</keyword>
<dbReference type="InterPro" id="IPR000994">
    <property type="entry name" value="Pept_M24"/>
</dbReference>
<comment type="cofactor">
    <cofactor evidence="7">
        <name>Mn(2+)</name>
        <dbReference type="ChEBI" id="CHEBI:29035"/>
    </cofactor>
    <text evidence="7">Binds 2 manganese ions per subunit.</text>
</comment>
<dbReference type="Pfam" id="PF21216">
    <property type="entry name" value="PepQ_N"/>
    <property type="match status" value="1"/>
</dbReference>
<proteinExistence type="inferred from homology"/>
<dbReference type="InterPro" id="IPR052433">
    <property type="entry name" value="X-Pro_dipept-like"/>
</dbReference>
<keyword evidence="11" id="KW-1185">Reference proteome</keyword>
<dbReference type="GO" id="GO:0046872">
    <property type="term" value="F:metal ion binding"/>
    <property type="evidence" value="ECO:0007669"/>
    <property type="project" value="UniProtKB-KW"/>
</dbReference>
<dbReference type="RefSeq" id="WP_067665119.1">
    <property type="nucleotide sequence ID" value="NZ_FQXG01000012.1"/>
</dbReference>
<evidence type="ECO:0000256" key="3">
    <source>
        <dbReference type="ARBA" id="ARBA00022801"/>
    </source>
</evidence>
<feature type="binding site" evidence="7">
    <location>
        <position position="243"/>
    </location>
    <ligand>
        <name>Mn(2+)</name>
        <dbReference type="ChEBI" id="CHEBI:29035"/>
        <label>2</label>
    </ligand>
</feature>
<gene>
    <name evidence="7" type="primary">pepQ</name>
    <name evidence="10" type="ORF">SAMN02745129_0322</name>
</gene>
<dbReference type="HAMAP" id="MF_01279">
    <property type="entry name" value="X_Pro_dipeptid"/>
    <property type="match status" value="1"/>
</dbReference>
<feature type="domain" description="Peptidase M24" evidence="8">
    <location>
        <begin position="165"/>
        <end position="422"/>
    </location>
</feature>
<feature type="binding site" evidence="7">
    <location>
        <position position="417"/>
    </location>
    <ligand>
        <name>Mn(2+)</name>
        <dbReference type="ChEBI" id="CHEBI:29035"/>
        <label>2</label>
    </ligand>
</feature>
<feature type="binding site" evidence="7">
    <location>
        <position position="254"/>
    </location>
    <ligand>
        <name>Mn(2+)</name>
        <dbReference type="ChEBI" id="CHEBI:29035"/>
        <label>1</label>
    </ligand>
</feature>
<accession>A0A1M5ZHT1</accession>
<feature type="binding site" evidence="7">
    <location>
        <position position="417"/>
    </location>
    <ligand>
        <name>Mn(2+)</name>
        <dbReference type="ChEBI" id="CHEBI:29035"/>
        <label>1</label>
    </ligand>
</feature>
<comment type="catalytic activity">
    <reaction evidence="7">
        <text>Xaa-L-Pro dipeptide + H2O = an L-alpha-amino acid + L-proline</text>
        <dbReference type="Rhea" id="RHEA:76407"/>
        <dbReference type="ChEBI" id="CHEBI:15377"/>
        <dbReference type="ChEBI" id="CHEBI:59869"/>
        <dbReference type="ChEBI" id="CHEBI:60039"/>
        <dbReference type="ChEBI" id="CHEBI:195196"/>
        <dbReference type="EC" id="3.4.13.9"/>
    </reaction>
</comment>
<dbReference type="PANTHER" id="PTHR43226:SF8">
    <property type="entry name" value="XAA-PRO DIPEPTIDASE"/>
    <property type="match status" value="1"/>
</dbReference>
<reference evidence="10 11" key="1">
    <citation type="submission" date="2016-11" db="EMBL/GenBank/DDBJ databases">
        <authorList>
            <person name="Jaros S."/>
            <person name="Januszkiewicz K."/>
            <person name="Wedrychowicz H."/>
        </authorList>
    </citation>
    <scope>NUCLEOTIDE SEQUENCE [LARGE SCALE GENOMIC DNA]</scope>
    <source>
        <strain evidence="10 11">DSM 16917</strain>
    </source>
</reference>
<dbReference type="NCBIfam" id="NF010133">
    <property type="entry name" value="PRK13607.1"/>
    <property type="match status" value="1"/>
</dbReference>
<dbReference type="AlphaFoldDB" id="A0A1M5ZHT1"/>
<dbReference type="InterPro" id="IPR036005">
    <property type="entry name" value="Creatinase/aminopeptidase-like"/>
</dbReference>
<dbReference type="GO" id="GO:0008235">
    <property type="term" value="F:metalloexopeptidase activity"/>
    <property type="evidence" value="ECO:0007669"/>
    <property type="project" value="UniProtKB-UniRule"/>
</dbReference>
<evidence type="ECO:0000259" key="9">
    <source>
        <dbReference type="Pfam" id="PF21216"/>
    </source>
</evidence>
<evidence type="ECO:0000259" key="8">
    <source>
        <dbReference type="Pfam" id="PF00557"/>
    </source>
</evidence>
<evidence type="ECO:0000256" key="4">
    <source>
        <dbReference type="ARBA" id="ARBA00022997"/>
    </source>
</evidence>
<evidence type="ECO:0000256" key="1">
    <source>
        <dbReference type="ARBA" id="ARBA00022670"/>
    </source>
</evidence>
<evidence type="ECO:0000313" key="10">
    <source>
        <dbReference type="EMBL" id="SHI23649.1"/>
    </source>
</evidence>
<dbReference type="InterPro" id="IPR048819">
    <property type="entry name" value="PepQ_N"/>
</dbReference>
<feature type="binding site" evidence="7">
    <location>
        <position position="379"/>
    </location>
    <ligand>
        <name>Mn(2+)</name>
        <dbReference type="ChEBI" id="CHEBI:29035"/>
        <label>1</label>
    </ligand>
</feature>
<comment type="function">
    <text evidence="7">Splits dipeptides with a prolyl residue in the C-terminal position.</text>
</comment>
<keyword evidence="3 7" id="KW-0378">Hydrolase</keyword>
<evidence type="ECO:0000256" key="7">
    <source>
        <dbReference type="HAMAP-Rule" id="MF_01279"/>
    </source>
</evidence>